<dbReference type="Pfam" id="PF00360">
    <property type="entry name" value="PHY"/>
    <property type="match status" value="1"/>
</dbReference>
<evidence type="ECO:0000259" key="11">
    <source>
        <dbReference type="PROSITE" id="PS50046"/>
    </source>
</evidence>
<feature type="domain" description="Phytochrome chromophore attachment site" evidence="11">
    <location>
        <begin position="398"/>
        <end position="458"/>
    </location>
</feature>
<feature type="compositionally biased region" description="Basic and acidic residues" evidence="9">
    <location>
        <begin position="597"/>
        <end position="610"/>
    </location>
</feature>
<dbReference type="GO" id="GO:0006355">
    <property type="term" value="P:regulation of DNA-templated transcription"/>
    <property type="evidence" value="ECO:0007669"/>
    <property type="project" value="InterPro"/>
</dbReference>
<dbReference type="SUPFAM" id="SSF55785">
    <property type="entry name" value="PYP-like sensor domain (PAS domain)"/>
    <property type="match status" value="1"/>
</dbReference>
<keyword evidence="13" id="KW-1185">Reference proteome</keyword>
<feature type="compositionally biased region" description="Low complexity" evidence="9">
    <location>
        <begin position="117"/>
        <end position="129"/>
    </location>
</feature>
<evidence type="ECO:0000256" key="8">
    <source>
        <dbReference type="ARBA" id="ARBA00084091"/>
    </source>
</evidence>
<evidence type="ECO:0000313" key="13">
    <source>
        <dbReference type="Proteomes" id="UP000289340"/>
    </source>
</evidence>
<evidence type="ECO:0000256" key="9">
    <source>
        <dbReference type="SAM" id="MobiDB-lite"/>
    </source>
</evidence>
<sequence>VWANFFCCTVPLSTWFRGLLCVLLFVSSDMECILDEIDVDSLASLQSRQALTLFQIPIPKILCFITTRHIDAAVTVKWLAGIFYSQAASNKNLTFLSAHHNFPFQGLANHPATILGRSRSSRPSARRISQTSLDAKPHATFEESGSSFDYSNSVKMSPAGTGGGTVSGEHEPKSDRAATTAYLHQMQKGKLIQPFGCLLVLDEKTYKVIAYSENAPEMLTMASHAVPSVDDHPALDIGTYIRTIFTAPSIASIHKVLGFGDLSLHNTILVHCKTFGNPFYAIIHLVTGSTIIDFESVQPPEVPMTASGSLQSYYKLAAKATTRLQSLATVNMETLCNTMVQEVFELTGYDRVMAYKFHDDDHGEVIAEVKRPGLEPYLGLHYPATDIPHATRFSLWRTSCHLQFMVNMNSSASLVLAVVINDNDEDGNSSDDAAVQQPHKSSMSYGVCVSISGSSICHPRVGKELEIEYQIVEKNILRTQTHLFDVLTRDEPLAIVSQSPNMMDLVKCDGATLLYKNKVWRLGVTPSESQIREIALWLSQCHRDSTGFFTDSLSDAGFPGAAALGDIACGMTSARITSKDIVFWFWSHTAAEIRCDGAKHEPGERDDGRRMHPRSIIQGFP</sequence>
<dbReference type="InterPro" id="IPR013654">
    <property type="entry name" value="PAS_2"/>
</dbReference>
<feature type="chain" id="PRO_5019123237" evidence="10">
    <location>
        <begin position="22"/>
        <end position="621"/>
    </location>
</feature>
<dbReference type="InterPro" id="IPR001294">
    <property type="entry name" value="Phytochrome"/>
</dbReference>
<evidence type="ECO:0000256" key="5">
    <source>
        <dbReference type="ARBA" id="ARBA00023015"/>
    </source>
</evidence>
<keyword evidence="6" id="KW-0804">Transcription</keyword>
<gene>
    <name evidence="12" type="ORF">D0Y65_007957</name>
</gene>
<dbReference type="AlphaFoldDB" id="A0A445LFR0"/>
<dbReference type="InterPro" id="IPR016132">
    <property type="entry name" value="Phyto_chromo_attachment"/>
</dbReference>
<dbReference type="PANTHER" id="PTHR47876">
    <property type="entry name" value="OS08G0260000 PROTEIN"/>
    <property type="match status" value="1"/>
</dbReference>
<dbReference type="Proteomes" id="UP000289340">
    <property type="component" value="Chromosome 3"/>
</dbReference>
<dbReference type="PANTHER" id="PTHR47876:SF3">
    <property type="entry name" value="PHYTOCHROME 1"/>
    <property type="match status" value="1"/>
</dbReference>
<keyword evidence="7" id="KW-0675">Receptor</keyword>
<keyword evidence="5" id="KW-0805">Transcription regulation</keyword>
<keyword evidence="4" id="KW-0157">Chromophore</keyword>
<dbReference type="GO" id="GO:0009585">
    <property type="term" value="P:red, far-red light phototransduction"/>
    <property type="evidence" value="ECO:0007669"/>
    <property type="project" value="UniProtKB-KW"/>
</dbReference>
<feature type="domain" description="Phytochrome chromophore attachment site" evidence="11">
    <location>
        <begin position="331"/>
        <end position="393"/>
    </location>
</feature>
<dbReference type="InterPro" id="IPR043150">
    <property type="entry name" value="Phytochrome_PHY_sf"/>
</dbReference>
<dbReference type="Gene3D" id="3.30.450.40">
    <property type="match status" value="1"/>
</dbReference>
<proteinExistence type="inferred from homology"/>
<evidence type="ECO:0000256" key="2">
    <source>
        <dbReference type="ARBA" id="ARBA00022543"/>
    </source>
</evidence>
<comment type="similarity">
    <text evidence="1">Belongs to the phytochrome family.</text>
</comment>
<dbReference type="Pfam" id="PF08446">
    <property type="entry name" value="PAS_2"/>
    <property type="match status" value="1"/>
</dbReference>
<dbReference type="Gene3D" id="3.30.450.270">
    <property type="match status" value="1"/>
</dbReference>
<evidence type="ECO:0000313" key="12">
    <source>
        <dbReference type="EMBL" id="RZC22019.1"/>
    </source>
</evidence>
<dbReference type="InterPro" id="IPR029016">
    <property type="entry name" value="GAF-like_dom_sf"/>
</dbReference>
<dbReference type="InterPro" id="IPR035965">
    <property type="entry name" value="PAS-like_dom_sf"/>
</dbReference>
<dbReference type="Gene3D" id="3.30.450.20">
    <property type="entry name" value="PAS domain"/>
    <property type="match status" value="1"/>
</dbReference>
<dbReference type="FunFam" id="3.30.450.270:FF:000001">
    <property type="entry name" value="Phytochrome"/>
    <property type="match status" value="1"/>
</dbReference>
<keyword evidence="8" id="KW-0607">Phytochrome signaling pathway</keyword>
<name>A0A445LFR0_GLYSO</name>
<keyword evidence="3" id="KW-0716">Sensory transduction</keyword>
<evidence type="ECO:0000256" key="6">
    <source>
        <dbReference type="ARBA" id="ARBA00023163"/>
    </source>
</evidence>
<feature type="compositionally biased region" description="Polar residues" evidence="9">
    <location>
        <begin position="143"/>
        <end position="153"/>
    </location>
</feature>
<dbReference type="PROSITE" id="PS50046">
    <property type="entry name" value="PHYTOCHROME_2"/>
    <property type="match status" value="2"/>
</dbReference>
<dbReference type="EMBL" id="QZWG01000003">
    <property type="protein sequence ID" value="RZC22019.1"/>
    <property type="molecule type" value="Genomic_DNA"/>
</dbReference>
<feature type="region of interest" description="Disordered" evidence="9">
    <location>
        <begin position="115"/>
        <end position="153"/>
    </location>
</feature>
<dbReference type="GO" id="GO:0009584">
    <property type="term" value="P:detection of visible light"/>
    <property type="evidence" value="ECO:0007669"/>
    <property type="project" value="InterPro"/>
</dbReference>
<keyword evidence="10" id="KW-0732">Signal</keyword>
<feature type="signal peptide" evidence="10">
    <location>
        <begin position="1"/>
        <end position="21"/>
    </location>
</feature>
<evidence type="ECO:0000256" key="4">
    <source>
        <dbReference type="ARBA" id="ARBA00022991"/>
    </source>
</evidence>
<comment type="caution">
    <text evidence="12">The sequence shown here is derived from an EMBL/GenBank/DDBJ whole genome shotgun (WGS) entry which is preliminary data.</text>
</comment>
<feature type="non-terminal residue" evidence="12">
    <location>
        <position position="1"/>
    </location>
</feature>
<evidence type="ECO:0000256" key="3">
    <source>
        <dbReference type="ARBA" id="ARBA00022606"/>
    </source>
</evidence>
<dbReference type="GO" id="GO:0017007">
    <property type="term" value="P:protein-bilin linkage"/>
    <property type="evidence" value="ECO:0007669"/>
    <property type="project" value="UniProtKB-ARBA"/>
</dbReference>
<dbReference type="SUPFAM" id="SSF55781">
    <property type="entry name" value="GAF domain-like"/>
    <property type="match status" value="2"/>
</dbReference>
<keyword evidence="2" id="KW-0600">Photoreceptor protein</keyword>
<reference evidence="12 13" key="1">
    <citation type="submission" date="2018-09" db="EMBL/GenBank/DDBJ databases">
        <title>A high-quality reference genome of wild soybean provides a powerful tool to mine soybean genomes.</title>
        <authorList>
            <person name="Xie M."/>
            <person name="Chung C.Y.L."/>
            <person name="Li M.-W."/>
            <person name="Wong F.-L."/>
            <person name="Chan T.-F."/>
            <person name="Lam H.-M."/>
        </authorList>
    </citation>
    <scope>NUCLEOTIDE SEQUENCE [LARGE SCALE GENOMIC DNA]</scope>
    <source>
        <strain evidence="13">cv. W05</strain>
        <tissue evidence="12">Hypocotyl of etiolated seedlings</tissue>
    </source>
</reference>
<dbReference type="InterPro" id="IPR013515">
    <property type="entry name" value="Phytochrome_cen-reg"/>
</dbReference>
<evidence type="ECO:0000256" key="7">
    <source>
        <dbReference type="ARBA" id="ARBA00023170"/>
    </source>
</evidence>
<accession>A0A445LFR0</accession>
<evidence type="ECO:0000256" key="10">
    <source>
        <dbReference type="SAM" id="SignalP"/>
    </source>
</evidence>
<protein>
    <submittedName>
        <fullName evidence="12">Phytochrome type A</fullName>
    </submittedName>
</protein>
<dbReference type="PRINTS" id="PR01033">
    <property type="entry name" value="PHYTOCHROME"/>
</dbReference>
<evidence type="ECO:0000256" key="1">
    <source>
        <dbReference type="ARBA" id="ARBA00008235"/>
    </source>
</evidence>
<dbReference type="GO" id="GO:0009881">
    <property type="term" value="F:photoreceptor activity"/>
    <property type="evidence" value="ECO:0007669"/>
    <property type="project" value="UniProtKB-KW"/>
</dbReference>
<feature type="region of interest" description="Disordered" evidence="9">
    <location>
        <begin position="597"/>
        <end position="621"/>
    </location>
</feature>
<organism evidence="12 13">
    <name type="scientific">Glycine soja</name>
    <name type="common">Wild soybean</name>
    <dbReference type="NCBI Taxonomy" id="3848"/>
    <lineage>
        <taxon>Eukaryota</taxon>
        <taxon>Viridiplantae</taxon>
        <taxon>Streptophyta</taxon>
        <taxon>Embryophyta</taxon>
        <taxon>Tracheophyta</taxon>
        <taxon>Spermatophyta</taxon>
        <taxon>Magnoliopsida</taxon>
        <taxon>eudicotyledons</taxon>
        <taxon>Gunneridae</taxon>
        <taxon>Pentapetalae</taxon>
        <taxon>rosids</taxon>
        <taxon>fabids</taxon>
        <taxon>Fabales</taxon>
        <taxon>Fabaceae</taxon>
        <taxon>Papilionoideae</taxon>
        <taxon>50 kb inversion clade</taxon>
        <taxon>NPAAA clade</taxon>
        <taxon>indigoferoid/millettioid clade</taxon>
        <taxon>Phaseoleae</taxon>
        <taxon>Glycine</taxon>
        <taxon>Glycine subgen. Soja</taxon>
    </lineage>
</organism>